<dbReference type="AlphaFoldDB" id="K0S1V7"/>
<sequence>MRSGATSPVTTGPVEYEEVSRTGSVREVLLRIGITNRFDIAGREIPAPTATPNPTLLAPFRIVYRPPAAHTPPPSPGQGRGPPVRCRRAPYYRIEPQIQICDDSPPSSHRSRPNEAVSANIFRDEHYQLDVHT</sequence>
<evidence type="ECO:0000313" key="3">
    <source>
        <dbReference type="Proteomes" id="UP000266841"/>
    </source>
</evidence>
<evidence type="ECO:0000313" key="2">
    <source>
        <dbReference type="EMBL" id="EJK60063.1"/>
    </source>
</evidence>
<gene>
    <name evidence="2" type="ORF">THAOC_19653</name>
</gene>
<accession>K0S1V7</accession>
<keyword evidence="3" id="KW-1185">Reference proteome</keyword>
<reference evidence="2 3" key="1">
    <citation type="journal article" date="2012" name="Genome Biol.">
        <title>Genome and low-iron response of an oceanic diatom adapted to chronic iron limitation.</title>
        <authorList>
            <person name="Lommer M."/>
            <person name="Specht M."/>
            <person name="Roy A.S."/>
            <person name="Kraemer L."/>
            <person name="Andreson R."/>
            <person name="Gutowska M.A."/>
            <person name="Wolf J."/>
            <person name="Bergner S.V."/>
            <person name="Schilhabel M.B."/>
            <person name="Klostermeier U.C."/>
            <person name="Beiko R.G."/>
            <person name="Rosenstiel P."/>
            <person name="Hippler M."/>
            <person name="Laroche J."/>
        </authorList>
    </citation>
    <scope>NUCLEOTIDE SEQUENCE [LARGE SCALE GENOMIC DNA]</scope>
    <source>
        <strain evidence="2 3">CCMP1005</strain>
    </source>
</reference>
<comment type="caution">
    <text evidence="2">The sequence shown here is derived from an EMBL/GenBank/DDBJ whole genome shotgun (WGS) entry which is preliminary data.</text>
</comment>
<feature type="region of interest" description="Disordered" evidence="1">
    <location>
        <begin position="99"/>
        <end position="118"/>
    </location>
</feature>
<name>K0S1V7_THAOC</name>
<proteinExistence type="predicted"/>
<dbReference type="EMBL" id="AGNL01021616">
    <property type="protein sequence ID" value="EJK60063.1"/>
    <property type="molecule type" value="Genomic_DNA"/>
</dbReference>
<dbReference type="Proteomes" id="UP000266841">
    <property type="component" value="Unassembled WGS sequence"/>
</dbReference>
<protein>
    <submittedName>
        <fullName evidence="2">Uncharacterized protein</fullName>
    </submittedName>
</protein>
<evidence type="ECO:0000256" key="1">
    <source>
        <dbReference type="SAM" id="MobiDB-lite"/>
    </source>
</evidence>
<organism evidence="2 3">
    <name type="scientific">Thalassiosira oceanica</name>
    <name type="common">Marine diatom</name>
    <dbReference type="NCBI Taxonomy" id="159749"/>
    <lineage>
        <taxon>Eukaryota</taxon>
        <taxon>Sar</taxon>
        <taxon>Stramenopiles</taxon>
        <taxon>Ochrophyta</taxon>
        <taxon>Bacillariophyta</taxon>
        <taxon>Coscinodiscophyceae</taxon>
        <taxon>Thalassiosirophycidae</taxon>
        <taxon>Thalassiosirales</taxon>
        <taxon>Thalassiosiraceae</taxon>
        <taxon>Thalassiosira</taxon>
    </lineage>
</organism>
<feature type="region of interest" description="Disordered" evidence="1">
    <location>
        <begin position="65"/>
        <end position="85"/>
    </location>
</feature>